<reference evidence="1" key="1">
    <citation type="journal article" date="2019" name="bioRxiv">
        <title>The Genome of the Zebra Mussel, Dreissena polymorpha: A Resource for Invasive Species Research.</title>
        <authorList>
            <person name="McCartney M.A."/>
            <person name="Auch B."/>
            <person name="Kono T."/>
            <person name="Mallez S."/>
            <person name="Zhang Y."/>
            <person name="Obille A."/>
            <person name="Becker A."/>
            <person name="Abrahante J.E."/>
            <person name="Garbe J."/>
            <person name="Badalamenti J.P."/>
            <person name="Herman A."/>
            <person name="Mangelson H."/>
            <person name="Liachko I."/>
            <person name="Sullivan S."/>
            <person name="Sone E.D."/>
            <person name="Koren S."/>
            <person name="Silverstein K.A.T."/>
            <person name="Beckman K.B."/>
            <person name="Gohl D.M."/>
        </authorList>
    </citation>
    <scope>NUCLEOTIDE SEQUENCE</scope>
    <source>
        <strain evidence="1">Duluth1</strain>
        <tissue evidence="1">Whole animal</tissue>
    </source>
</reference>
<accession>A0A9D3YFD5</accession>
<dbReference type="EMBL" id="JAIWYP010000016">
    <property type="protein sequence ID" value="KAH3697559.1"/>
    <property type="molecule type" value="Genomic_DNA"/>
</dbReference>
<dbReference type="AlphaFoldDB" id="A0A9D3YFD5"/>
<keyword evidence="2" id="KW-1185">Reference proteome</keyword>
<reference evidence="1" key="2">
    <citation type="submission" date="2020-11" db="EMBL/GenBank/DDBJ databases">
        <authorList>
            <person name="McCartney M.A."/>
            <person name="Auch B."/>
            <person name="Kono T."/>
            <person name="Mallez S."/>
            <person name="Becker A."/>
            <person name="Gohl D.M."/>
            <person name="Silverstein K.A.T."/>
            <person name="Koren S."/>
            <person name="Bechman K.B."/>
            <person name="Herman A."/>
            <person name="Abrahante J.E."/>
            <person name="Garbe J."/>
        </authorList>
    </citation>
    <scope>NUCLEOTIDE SEQUENCE</scope>
    <source>
        <strain evidence="1">Duluth1</strain>
        <tissue evidence="1">Whole animal</tissue>
    </source>
</reference>
<dbReference type="Proteomes" id="UP000828390">
    <property type="component" value="Unassembled WGS sequence"/>
</dbReference>
<name>A0A9D3YFD5_DREPO</name>
<evidence type="ECO:0000313" key="1">
    <source>
        <dbReference type="EMBL" id="KAH3697559.1"/>
    </source>
</evidence>
<evidence type="ECO:0000313" key="2">
    <source>
        <dbReference type="Proteomes" id="UP000828390"/>
    </source>
</evidence>
<sequence length="58" mass="6399">MPIKTGGCLPFTPSKCAQIVLACMHLHNFCMDRNLVDPTLMLDADDAIDKLADGGWHR</sequence>
<evidence type="ECO:0008006" key="3">
    <source>
        <dbReference type="Google" id="ProtNLM"/>
    </source>
</evidence>
<gene>
    <name evidence="1" type="ORF">DPMN_085062</name>
</gene>
<comment type="caution">
    <text evidence="1">The sequence shown here is derived from an EMBL/GenBank/DDBJ whole genome shotgun (WGS) entry which is preliminary data.</text>
</comment>
<protein>
    <recommendedName>
        <fullName evidence="3">Nuclease HARBI1</fullName>
    </recommendedName>
</protein>
<organism evidence="1 2">
    <name type="scientific">Dreissena polymorpha</name>
    <name type="common">Zebra mussel</name>
    <name type="synonym">Mytilus polymorpha</name>
    <dbReference type="NCBI Taxonomy" id="45954"/>
    <lineage>
        <taxon>Eukaryota</taxon>
        <taxon>Metazoa</taxon>
        <taxon>Spiralia</taxon>
        <taxon>Lophotrochozoa</taxon>
        <taxon>Mollusca</taxon>
        <taxon>Bivalvia</taxon>
        <taxon>Autobranchia</taxon>
        <taxon>Heteroconchia</taxon>
        <taxon>Euheterodonta</taxon>
        <taxon>Imparidentia</taxon>
        <taxon>Neoheterodontei</taxon>
        <taxon>Myida</taxon>
        <taxon>Dreissenoidea</taxon>
        <taxon>Dreissenidae</taxon>
        <taxon>Dreissena</taxon>
    </lineage>
</organism>
<proteinExistence type="predicted"/>